<reference evidence="3" key="1">
    <citation type="submission" date="2022-01" db="EMBL/GenBank/DDBJ databases">
        <authorList>
            <person name="King R."/>
        </authorList>
    </citation>
    <scope>NUCLEOTIDE SEQUENCE</scope>
</reference>
<protein>
    <submittedName>
        <fullName evidence="3">Uncharacterized protein</fullName>
    </submittedName>
</protein>
<evidence type="ECO:0000256" key="2">
    <source>
        <dbReference type="SAM" id="Phobius"/>
    </source>
</evidence>
<accession>A0A9N9S721</accession>
<feature type="compositionally biased region" description="Polar residues" evidence="1">
    <location>
        <begin position="111"/>
        <end position="125"/>
    </location>
</feature>
<dbReference type="Proteomes" id="UP001153620">
    <property type="component" value="Chromosome 4"/>
</dbReference>
<feature type="transmembrane region" description="Helical" evidence="2">
    <location>
        <begin position="6"/>
        <end position="26"/>
    </location>
</feature>
<gene>
    <name evidence="3" type="ORF">CHIRRI_LOCUS13031</name>
</gene>
<sequence>MMNNFVLLVLIFAGLMLFIFVCAFAYHRQSQRFLEALAADDEPKAKADVGLKVQSDVNVQPSADSKHSQSPANLEVPLQCLTYSSSHSDNFQNLSQLKGIVPYPVPFPASNLKQPQSSLSKNGSHTGKPPSYEEFQA</sequence>
<reference evidence="3" key="2">
    <citation type="submission" date="2022-10" db="EMBL/GenBank/DDBJ databases">
        <authorList>
            <consortium name="ENA_rothamsted_submissions"/>
            <consortium name="culmorum"/>
            <person name="King R."/>
        </authorList>
    </citation>
    <scope>NUCLEOTIDE SEQUENCE</scope>
</reference>
<feature type="region of interest" description="Disordered" evidence="1">
    <location>
        <begin position="108"/>
        <end position="137"/>
    </location>
</feature>
<organism evidence="3 4">
    <name type="scientific">Chironomus riparius</name>
    <dbReference type="NCBI Taxonomy" id="315576"/>
    <lineage>
        <taxon>Eukaryota</taxon>
        <taxon>Metazoa</taxon>
        <taxon>Ecdysozoa</taxon>
        <taxon>Arthropoda</taxon>
        <taxon>Hexapoda</taxon>
        <taxon>Insecta</taxon>
        <taxon>Pterygota</taxon>
        <taxon>Neoptera</taxon>
        <taxon>Endopterygota</taxon>
        <taxon>Diptera</taxon>
        <taxon>Nematocera</taxon>
        <taxon>Chironomoidea</taxon>
        <taxon>Chironomidae</taxon>
        <taxon>Chironominae</taxon>
        <taxon>Chironomus</taxon>
    </lineage>
</organism>
<evidence type="ECO:0000313" key="3">
    <source>
        <dbReference type="EMBL" id="CAG9810214.1"/>
    </source>
</evidence>
<dbReference type="EMBL" id="OU895880">
    <property type="protein sequence ID" value="CAG9810214.1"/>
    <property type="molecule type" value="Genomic_DNA"/>
</dbReference>
<keyword evidence="2" id="KW-0472">Membrane</keyword>
<dbReference type="AlphaFoldDB" id="A0A9N9S721"/>
<keyword evidence="4" id="KW-1185">Reference proteome</keyword>
<keyword evidence="2" id="KW-1133">Transmembrane helix</keyword>
<evidence type="ECO:0000313" key="4">
    <source>
        <dbReference type="Proteomes" id="UP001153620"/>
    </source>
</evidence>
<proteinExistence type="predicted"/>
<name>A0A9N9S721_9DIPT</name>
<evidence type="ECO:0000256" key="1">
    <source>
        <dbReference type="SAM" id="MobiDB-lite"/>
    </source>
</evidence>
<keyword evidence="2" id="KW-0812">Transmembrane</keyword>